<comment type="caution">
    <text evidence="3">The sequence shown here is derived from an EMBL/GenBank/DDBJ whole genome shotgun (WGS) entry which is preliminary data.</text>
</comment>
<dbReference type="PANTHER" id="PTHR43459:SF1">
    <property type="entry name" value="EG:BACN32G11.4 PROTEIN"/>
    <property type="match status" value="1"/>
</dbReference>
<accession>A0ABW6ZNE0</accession>
<dbReference type="InterPro" id="IPR001753">
    <property type="entry name" value="Enoyl-CoA_hydra/iso"/>
</dbReference>
<dbReference type="Gene3D" id="3.90.226.10">
    <property type="entry name" value="2-enoyl-CoA Hydratase, Chain A, domain 1"/>
    <property type="match status" value="1"/>
</dbReference>
<evidence type="ECO:0000313" key="3">
    <source>
        <dbReference type="EMBL" id="MFG1255367.1"/>
    </source>
</evidence>
<dbReference type="CDD" id="cd06558">
    <property type="entry name" value="crotonase-like"/>
    <property type="match status" value="1"/>
</dbReference>
<dbReference type="Pfam" id="PF00378">
    <property type="entry name" value="ECH_1"/>
    <property type="match status" value="1"/>
</dbReference>
<reference evidence="3 4" key="1">
    <citation type="submission" date="2024-02" db="EMBL/GenBank/DDBJ databases">
        <title>Expansion and revision of Xanthobacter and proposal of Roseixanthobacter gen. nov.</title>
        <authorList>
            <person name="Soltysiak M.P.M."/>
            <person name="Jalihal A."/>
            <person name="Ory A."/>
            <person name="Chrisophersen C."/>
            <person name="Lee A.D."/>
            <person name="Boulton J."/>
            <person name="Springer M."/>
        </authorList>
    </citation>
    <scope>NUCLEOTIDE SEQUENCE [LARGE SCALE GENOMIC DNA]</scope>
    <source>
        <strain evidence="3 4">CB5</strain>
    </source>
</reference>
<dbReference type="RefSeq" id="WP_250166993.1">
    <property type="nucleotide sequence ID" value="NZ_JAMJXC010000009.1"/>
</dbReference>
<evidence type="ECO:0000313" key="4">
    <source>
        <dbReference type="Proteomes" id="UP001604043"/>
    </source>
</evidence>
<dbReference type="EMBL" id="JBAFUR010000010">
    <property type="protein sequence ID" value="MFG1255367.1"/>
    <property type="molecule type" value="Genomic_DNA"/>
</dbReference>
<comment type="similarity">
    <text evidence="1 2">Belongs to the enoyl-CoA hydratase/isomerase family.</text>
</comment>
<organism evidence="3 4">
    <name type="scientific">Xanthobacter aminoxidans</name>
    <dbReference type="NCBI Taxonomy" id="186280"/>
    <lineage>
        <taxon>Bacteria</taxon>
        <taxon>Pseudomonadati</taxon>
        <taxon>Pseudomonadota</taxon>
        <taxon>Alphaproteobacteria</taxon>
        <taxon>Hyphomicrobiales</taxon>
        <taxon>Xanthobacteraceae</taxon>
        <taxon>Xanthobacter</taxon>
    </lineage>
</organism>
<dbReference type="InterPro" id="IPR029045">
    <property type="entry name" value="ClpP/crotonase-like_dom_sf"/>
</dbReference>
<name>A0ABW6ZNE0_9HYPH</name>
<dbReference type="PANTHER" id="PTHR43459">
    <property type="entry name" value="ENOYL-COA HYDRATASE"/>
    <property type="match status" value="1"/>
</dbReference>
<protein>
    <submittedName>
        <fullName evidence="3">Enoyl-CoA hydratase-related protein</fullName>
    </submittedName>
</protein>
<evidence type="ECO:0000256" key="2">
    <source>
        <dbReference type="RuleBase" id="RU003707"/>
    </source>
</evidence>
<dbReference type="Proteomes" id="UP001604043">
    <property type="component" value="Unassembled WGS sequence"/>
</dbReference>
<proteinExistence type="inferred from homology"/>
<evidence type="ECO:0000256" key="1">
    <source>
        <dbReference type="ARBA" id="ARBA00005254"/>
    </source>
</evidence>
<dbReference type="PROSITE" id="PS00166">
    <property type="entry name" value="ENOYL_COA_HYDRATASE"/>
    <property type="match status" value="1"/>
</dbReference>
<dbReference type="InterPro" id="IPR014748">
    <property type="entry name" value="Enoyl-CoA_hydra_C"/>
</dbReference>
<gene>
    <name evidence="3" type="ORF">V5F30_24365</name>
</gene>
<dbReference type="Gene3D" id="1.10.12.10">
    <property type="entry name" value="Lyase 2-enoyl-coa Hydratase, Chain A, domain 2"/>
    <property type="match status" value="1"/>
</dbReference>
<keyword evidence="4" id="KW-1185">Reference proteome</keyword>
<dbReference type="InterPro" id="IPR018376">
    <property type="entry name" value="Enoyl-CoA_hyd/isom_CS"/>
</dbReference>
<sequence>MDLVETLEGGVATLRLNRPEAANALSLAMFDGLIEAIPRLGRDPNVRAIVITGTGRAFCAGGDVKAMQGRTGTLEERYDELQRKHGSILALSQCPKVTIAAINGAAAGAGLVLALACDLRIATQSARFVTSFANVGFAGDFGGSFFLSRLVGPLKAQELYLLSEKIDAQEALRIGLLTRVVPDEAFSDEIARLATRMASGPTAAYRYMKRNFEIARAGTLPEVLAAEAQHQIRLTQTADHAEAVAAFREKRAPVFTGA</sequence>
<dbReference type="SUPFAM" id="SSF52096">
    <property type="entry name" value="ClpP/crotonase"/>
    <property type="match status" value="1"/>
</dbReference>